<dbReference type="PANTHER" id="PTHR11422:SF0">
    <property type="entry name" value="T-CELL SURFACE GLYCOPROTEIN CD4"/>
    <property type="match status" value="1"/>
</dbReference>
<keyword evidence="1" id="KW-1133">Transmembrane helix</keyword>
<comment type="caution">
    <text evidence="3">The sequence shown here is derived from an EMBL/GenBank/DDBJ whole genome shotgun (WGS) entry which is preliminary data.</text>
</comment>
<name>A0A9N7ZC35_PLEPL</name>
<dbReference type="AlphaFoldDB" id="A0A9N7ZC35"/>
<dbReference type="SUPFAM" id="SSF48726">
    <property type="entry name" value="Immunoglobulin"/>
    <property type="match status" value="3"/>
</dbReference>
<dbReference type="InterPro" id="IPR007110">
    <property type="entry name" value="Ig-like_dom"/>
</dbReference>
<dbReference type="Pfam" id="PF13927">
    <property type="entry name" value="Ig_3"/>
    <property type="match status" value="1"/>
</dbReference>
<dbReference type="InterPro" id="IPR013783">
    <property type="entry name" value="Ig-like_fold"/>
</dbReference>
<evidence type="ECO:0000259" key="2">
    <source>
        <dbReference type="PROSITE" id="PS50835"/>
    </source>
</evidence>
<organism evidence="3 4">
    <name type="scientific">Pleuronectes platessa</name>
    <name type="common">European plaice</name>
    <dbReference type="NCBI Taxonomy" id="8262"/>
    <lineage>
        <taxon>Eukaryota</taxon>
        <taxon>Metazoa</taxon>
        <taxon>Chordata</taxon>
        <taxon>Craniata</taxon>
        <taxon>Vertebrata</taxon>
        <taxon>Euteleostomi</taxon>
        <taxon>Actinopterygii</taxon>
        <taxon>Neopterygii</taxon>
        <taxon>Teleostei</taxon>
        <taxon>Neoteleostei</taxon>
        <taxon>Acanthomorphata</taxon>
        <taxon>Carangaria</taxon>
        <taxon>Pleuronectiformes</taxon>
        <taxon>Pleuronectoidei</taxon>
        <taxon>Pleuronectidae</taxon>
        <taxon>Pleuronectes</taxon>
    </lineage>
</organism>
<evidence type="ECO:0000313" key="4">
    <source>
        <dbReference type="Proteomes" id="UP001153269"/>
    </source>
</evidence>
<feature type="domain" description="Ig-like" evidence="2">
    <location>
        <begin position="49"/>
        <end position="157"/>
    </location>
</feature>
<proteinExistence type="predicted"/>
<keyword evidence="4" id="KW-1185">Reference proteome</keyword>
<evidence type="ECO:0000256" key="1">
    <source>
        <dbReference type="SAM" id="Phobius"/>
    </source>
</evidence>
<dbReference type="SMART" id="SM00409">
    <property type="entry name" value="IG"/>
    <property type="match status" value="4"/>
</dbReference>
<reference evidence="3" key="1">
    <citation type="submission" date="2020-03" db="EMBL/GenBank/DDBJ databases">
        <authorList>
            <person name="Weist P."/>
        </authorList>
    </citation>
    <scope>NUCLEOTIDE SEQUENCE</scope>
</reference>
<feature type="domain" description="Ig-like" evidence="2">
    <location>
        <begin position="314"/>
        <end position="380"/>
    </location>
</feature>
<feature type="domain" description="Ig-like" evidence="2">
    <location>
        <begin position="165"/>
        <end position="226"/>
    </location>
</feature>
<accession>A0A9N7ZC35</accession>
<dbReference type="Proteomes" id="UP001153269">
    <property type="component" value="Unassembled WGS sequence"/>
</dbReference>
<gene>
    <name evidence="3" type="ORF">PLEPLA_LOCUS44083</name>
</gene>
<keyword evidence="1" id="KW-0472">Membrane</keyword>
<dbReference type="InterPro" id="IPR003599">
    <property type="entry name" value="Ig_sub"/>
</dbReference>
<keyword evidence="1" id="KW-0812">Transmembrane</keyword>
<dbReference type="InterPro" id="IPR036179">
    <property type="entry name" value="Ig-like_dom_sf"/>
</dbReference>
<dbReference type="PANTHER" id="PTHR11422">
    <property type="entry name" value="T-CELL SURFACE GLYCOPROTEIN CD4"/>
    <property type="match status" value="1"/>
</dbReference>
<sequence>MKPTKCQSTTYRCTEHITYQSVISEHRGTSQRRQSLVIVMEKFVLILLPALISTSGAKKSVYARVGEDVVLKPPVIDGSNRYVYWTFQKEDGLELAWSNHLGGKKVAEVEPWKDKLTMSGDSLFIKKVQPENFGTFFCRIQSEIHSIELIKLDVSVSPAHPLLPGESLSLSCTVDSPKKPAIHWLNPRREKKGQGTVAVRVTSQDNGMWTCVVAEEKQVEMPVKVTGLSPTPVLPHYTSTSSRFAVPCSIPPPFTWEQIKTKGNLELTRKLGRVDDRGDYVCTMKFKNGLTLNRTVHVEVLQIASSPGPHLLTGQQLNLTCSVGQPLPSDLQLQWTRPKRSAQPGQNSDQHTARLTIPEVSTDDGGLWVCGLWQGEKQLTSAVITLTIDPKVSVWTLVMACSAAAVVVLLLLILALVLHRRRRRKMRHLRHQLCRCKKPKPKGFYRT</sequence>
<dbReference type="Gene3D" id="2.60.40.10">
    <property type="entry name" value="Immunoglobulins"/>
    <property type="match status" value="3"/>
</dbReference>
<dbReference type="PROSITE" id="PS50835">
    <property type="entry name" value="IG_LIKE"/>
    <property type="match status" value="3"/>
</dbReference>
<dbReference type="EMBL" id="CADEAL010004292">
    <property type="protein sequence ID" value="CAB1456299.1"/>
    <property type="molecule type" value="Genomic_DNA"/>
</dbReference>
<feature type="transmembrane region" description="Helical" evidence="1">
    <location>
        <begin position="394"/>
        <end position="418"/>
    </location>
</feature>
<evidence type="ECO:0000313" key="3">
    <source>
        <dbReference type="EMBL" id="CAB1456299.1"/>
    </source>
</evidence>
<protein>
    <recommendedName>
        <fullName evidence="2">Ig-like domain-containing protein</fullName>
    </recommendedName>
</protein>